<gene>
    <name evidence="2" type="ORF">BU26DRAFT_253298</name>
</gene>
<feature type="compositionally biased region" description="Acidic residues" evidence="1">
    <location>
        <begin position="57"/>
        <end position="68"/>
    </location>
</feature>
<keyword evidence="3" id="KW-1185">Reference proteome</keyword>
<organism evidence="2 3">
    <name type="scientific">Trematosphaeria pertusa</name>
    <dbReference type="NCBI Taxonomy" id="390896"/>
    <lineage>
        <taxon>Eukaryota</taxon>
        <taxon>Fungi</taxon>
        <taxon>Dikarya</taxon>
        <taxon>Ascomycota</taxon>
        <taxon>Pezizomycotina</taxon>
        <taxon>Dothideomycetes</taxon>
        <taxon>Pleosporomycetidae</taxon>
        <taxon>Pleosporales</taxon>
        <taxon>Massarineae</taxon>
        <taxon>Trematosphaeriaceae</taxon>
        <taxon>Trematosphaeria</taxon>
    </lineage>
</organism>
<feature type="compositionally biased region" description="Low complexity" evidence="1">
    <location>
        <begin position="69"/>
        <end position="83"/>
    </location>
</feature>
<name>A0A6A6IQ78_9PLEO</name>
<dbReference type="RefSeq" id="XP_033687232.1">
    <property type="nucleotide sequence ID" value="XM_033821170.1"/>
</dbReference>
<dbReference type="InterPro" id="IPR027921">
    <property type="entry name" value="NOPCHAP1"/>
</dbReference>
<reference evidence="2" key="1">
    <citation type="journal article" date="2020" name="Stud. Mycol.">
        <title>101 Dothideomycetes genomes: a test case for predicting lifestyles and emergence of pathogens.</title>
        <authorList>
            <person name="Haridas S."/>
            <person name="Albert R."/>
            <person name="Binder M."/>
            <person name="Bloem J."/>
            <person name="Labutti K."/>
            <person name="Salamov A."/>
            <person name="Andreopoulos B."/>
            <person name="Baker S."/>
            <person name="Barry K."/>
            <person name="Bills G."/>
            <person name="Bluhm B."/>
            <person name="Cannon C."/>
            <person name="Castanera R."/>
            <person name="Culley D."/>
            <person name="Daum C."/>
            <person name="Ezra D."/>
            <person name="Gonzalez J."/>
            <person name="Henrissat B."/>
            <person name="Kuo A."/>
            <person name="Liang C."/>
            <person name="Lipzen A."/>
            <person name="Lutzoni F."/>
            <person name="Magnuson J."/>
            <person name="Mondo S."/>
            <person name="Nolan M."/>
            <person name="Ohm R."/>
            <person name="Pangilinan J."/>
            <person name="Park H.-J."/>
            <person name="Ramirez L."/>
            <person name="Alfaro M."/>
            <person name="Sun H."/>
            <person name="Tritt A."/>
            <person name="Yoshinaga Y."/>
            <person name="Zwiers L.-H."/>
            <person name="Turgeon B."/>
            <person name="Goodwin S."/>
            <person name="Spatafora J."/>
            <person name="Crous P."/>
            <person name="Grigoriev I."/>
        </authorList>
    </citation>
    <scope>NUCLEOTIDE SEQUENCE</scope>
    <source>
        <strain evidence="2">CBS 122368</strain>
    </source>
</reference>
<dbReference type="GeneID" id="54574500"/>
<feature type="compositionally biased region" description="Basic and acidic residues" evidence="1">
    <location>
        <begin position="16"/>
        <end position="26"/>
    </location>
</feature>
<feature type="compositionally biased region" description="Low complexity" evidence="1">
    <location>
        <begin position="34"/>
        <end position="48"/>
    </location>
</feature>
<dbReference type="AlphaFoldDB" id="A0A6A6IQ78"/>
<dbReference type="OrthoDB" id="1112980at2759"/>
<evidence type="ECO:0000256" key="1">
    <source>
        <dbReference type="SAM" id="MobiDB-lite"/>
    </source>
</evidence>
<dbReference type="EMBL" id="ML987192">
    <property type="protein sequence ID" value="KAF2252228.1"/>
    <property type="molecule type" value="Genomic_DNA"/>
</dbReference>
<feature type="compositionally biased region" description="Basic and acidic residues" evidence="1">
    <location>
        <begin position="200"/>
        <end position="223"/>
    </location>
</feature>
<protein>
    <recommendedName>
        <fullName evidence="4">Histone chaperone domain-containing protein</fullName>
    </recommendedName>
</protein>
<dbReference type="PANTHER" id="PTHR38489:SF1">
    <property type="entry name" value="HISTONE CHAPERONE DOMAIN-CONTAINING PROTEIN"/>
    <property type="match status" value="1"/>
</dbReference>
<evidence type="ECO:0000313" key="2">
    <source>
        <dbReference type="EMBL" id="KAF2252228.1"/>
    </source>
</evidence>
<proteinExistence type="predicted"/>
<accession>A0A6A6IQ78</accession>
<feature type="compositionally biased region" description="Polar residues" evidence="1">
    <location>
        <begin position="225"/>
        <end position="240"/>
    </location>
</feature>
<dbReference type="Pfam" id="PF15370">
    <property type="entry name" value="NOPCHAP1"/>
    <property type="match status" value="1"/>
</dbReference>
<evidence type="ECO:0008006" key="4">
    <source>
        <dbReference type="Google" id="ProtNLM"/>
    </source>
</evidence>
<feature type="region of interest" description="Disordered" evidence="1">
    <location>
        <begin position="1"/>
        <end position="114"/>
    </location>
</feature>
<feature type="region of interest" description="Disordered" evidence="1">
    <location>
        <begin position="182"/>
        <end position="240"/>
    </location>
</feature>
<sequence length="240" mass="25766">MAPMKAHGNASTAENTTKERFAEDAHRRKRVKLSDSSSEHSSASDHSALIPTSVPEESTDASDIDSDSSSELSESSEAPSSESSSDEDSDDSESEAEWQDGEADVVNLRANRGKKPVMKLGDEALDGDIRPFLKKFLPKLKAANEKLEAEEKAGTLKGKVIEEADGEEEGQYIEMDLGLGVLEAQRSDASDTSASEDDGDGGREDRPTQEKDILGKLMGREMTKATASIQEVEGSLQNGT</sequence>
<feature type="compositionally biased region" description="Acidic residues" evidence="1">
    <location>
        <begin position="84"/>
        <end position="103"/>
    </location>
</feature>
<dbReference type="GO" id="GO:0000492">
    <property type="term" value="P:box C/D snoRNP assembly"/>
    <property type="evidence" value="ECO:0007669"/>
    <property type="project" value="InterPro"/>
</dbReference>
<dbReference type="Proteomes" id="UP000800094">
    <property type="component" value="Unassembled WGS sequence"/>
</dbReference>
<dbReference type="PANTHER" id="PTHR38489">
    <property type="entry name" value="HISTONE CHAPERONE DOMAIN-CONTAINING PROTEIN"/>
    <property type="match status" value="1"/>
</dbReference>
<evidence type="ECO:0000313" key="3">
    <source>
        <dbReference type="Proteomes" id="UP000800094"/>
    </source>
</evidence>